<name>A0A1X7VIV5_AMPQE</name>
<evidence type="ECO:0000256" key="2">
    <source>
        <dbReference type="SAM" id="MobiDB-lite"/>
    </source>
</evidence>
<reference evidence="3" key="2">
    <citation type="submission" date="2017-05" db="UniProtKB">
        <authorList>
            <consortium name="EnsemblMetazoa"/>
        </authorList>
    </citation>
    <scope>IDENTIFICATION</scope>
</reference>
<protein>
    <submittedName>
        <fullName evidence="3">Uncharacterized protein</fullName>
    </submittedName>
</protein>
<comment type="similarity">
    <text evidence="1">Belongs to the BCL7 family.</text>
</comment>
<feature type="compositionally biased region" description="Pro residues" evidence="2">
    <location>
        <begin position="82"/>
        <end position="91"/>
    </location>
</feature>
<dbReference type="InterPro" id="IPR006804">
    <property type="entry name" value="BCL7"/>
</dbReference>
<dbReference type="PANTHER" id="PTHR12767:SF9">
    <property type="entry name" value="BCL7-LIKE"/>
    <property type="match status" value="1"/>
</dbReference>
<feature type="region of interest" description="Disordered" evidence="2">
    <location>
        <begin position="63"/>
        <end position="151"/>
    </location>
</feature>
<dbReference type="STRING" id="400682.A0A1X7VIV5"/>
<proteinExistence type="inferred from homology"/>
<evidence type="ECO:0000313" key="3">
    <source>
        <dbReference type="EnsemblMetazoa" id="Aqu2.1.39849_001"/>
    </source>
</evidence>
<reference evidence="4" key="1">
    <citation type="journal article" date="2010" name="Nature">
        <title>The Amphimedon queenslandica genome and the evolution of animal complexity.</title>
        <authorList>
            <person name="Srivastava M."/>
            <person name="Simakov O."/>
            <person name="Chapman J."/>
            <person name="Fahey B."/>
            <person name="Gauthier M.E."/>
            <person name="Mitros T."/>
            <person name="Richards G.S."/>
            <person name="Conaco C."/>
            <person name="Dacre M."/>
            <person name="Hellsten U."/>
            <person name="Larroux C."/>
            <person name="Putnam N.H."/>
            <person name="Stanke M."/>
            <person name="Adamska M."/>
            <person name="Darling A."/>
            <person name="Degnan S.M."/>
            <person name="Oakley T.H."/>
            <person name="Plachetzki D.C."/>
            <person name="Zhai Y."/>
            <person name="Adamski M."/>
            <person name="Calcino A."/>
            <person name="Cummins S.F."/>
            <person name="Goodstein D.M."/>
            <person name="Harris C."/>
            <person name="Jackson D.J."/>
            <person name="Leys S.P."/>
            <person name="Shu S."/>
            <person name="Woodcroft B.J."/>
            <person name="Vervoort M."/>
            <person name="Kosik K.S."/>
            <person name="Manning G."/>
            <person name="Degnan B.M."/>
            <person name="Rokhsar D.S."/>
        </authorList>
    </citation>
    <scope>NUCLEOTIDE SEQUENCE [LARGE SCALE GENOMIC DNA]</scope>
</reference>
<evidence type="ECO:0000313" key="4">
    <source>
        <dbReference type="Proteomes" id="UP000007879"/>
    </source>
</evidence>
<gene>
    <name evidence="3" type="primary">105316747</name>
</gene>
<keyword evidence="4" id="KW-1185">Reference proteome</keyword>
<dbReference type="InParanoid" id="A0A1X7VIV5"/>
<feature type="compositionally biased region" description="Polar residues" evidence="2">
    <location>
        <begin position="94"/>
        <end position="109"/>
    </location>
</feature>
<dbReference type="OrthoDB" id="5989898at2759"/>
<dbReference type="KEGG" id="aqu:105316747"/>
<dbReference type="PANTHER" id="PTHR12767">
    <property type="entry name" value="BCL7 RELATED"/>
    <property type="match status" value="1"/>
</dbReference>
<organism evidence="3">
    <name type="scientific">Amphimedon queenslandica</name>
    <name type="common">Sponge</name>
    <dbReference type="NCBI Taxonomy" id="400682"/>
    <lineage>
        <taxon>Eukaryota</taxon>
        <taxon>Metazoa</taxon>
        <taxon>Porifera</taxon>
        <taxon>Demospongiae</taxon>
        <taxon>Heteroscleromorpha</taxon>
        <taxon>Haplosclerida</taxon>
        <taxon>Niphatidae</taxon>
        <taxon>Amphimedon</taxon>
    </lineage>
</organism>
<accession>A0A1X7VIV5</accession>
<dbReference type="eggNOG" id="KOG4095">
    <property type="taxonomic scope" value="Eukaryota"/>
</dbReference>
<evidence type="ECO:0000256" key="1">
    <source>
        <dbReference type="ARBA" id="ARBA00010326"/>
    </source>
</evidence>
<dbReference type="EnsemblMetazoa" id="Aqu2.1.39849_001">
    <property type="protein sequence ID" value="Aqu2.1.39849_001"/>
    <property type="gene ID" value="Aqu2.1.39849"/>
</dbReference>
<dbReference type="EnsemblMetazoa" id="XM_011411892.2">
    <property type="protein sequence ID" value="XP_011410194.1"/>
    <property type="gene ID" value="LOC105316747"/>
</dbReference>
<sequence>MSTMSASRNSFRLETRSRARDDIKRVIQTIDKVRKWEKKWVDLGLSNSIKIYKWVPVREEMKEEDEINKENEPMDLTVTVTQPPPPLPPPSVDILSSSGEMTLTANLPQNIMEDEDTTITQRTMDTHQPEGVQQLEEAEKDGKDSKENHTS</sequence>
<dbReference type="Proteomes" id="UP000007879">
    <property type="component" value="Unassembled WGS sequence"/>
</dbReference>
<dbReference type="Pfam" id="PF04714">
    <property type="entry name" value="BCL_N"/>
    <property type="match status" value="1"/>
</dbReference>
<dbReference type="AlphaFoldDB" id="A0A1X7VIV5"/>
<feature type="compositionally biased region" description="Basic and acidic residues" evidence="2">
    <location>
        <begin position="140"/>
        <end position="151"/>
    </location>
</feature>